<dbReference type="Pfam" id="PF22733">
    <property type="entry name" value="NNH1"/>
    <property type="match status" value="1"/>
</dbReference>
<organism evidence="2 3">
    <name type="scientific">Streptomyces triticirhizae</name>
    <dbReference type="NCBI Taxonomy" id="2483353"/>
    <lineage>
        <taxon>Bacteria</taxon>
        <taxon>Bacillati</taxon>
        <taxon>Actinomycetota</taxon>
        <taxon>Actinomycetes</taxon>
        <taxon>Kitasatosporales</taxon>
        <taxon>Streptomycetaceae</taxon>
        <taxon>Streptomyces</taxon>
    </lineage>
</organism>
<dbReference type="Pfam" id="PF05729">
    <property type="entry name" value="NACHT"/>
    <property type="match status" value="1"/>
</dbReference>
<reference evidence="2 3" key="1">
    <citation type="submission" date="2018-10" db="EMBL/GenBank/DDBJ databases">
        <title>Isolation, diversity and antifungal activity of actinobacteria from wheat.</title>
        <authorList>
            <person name="Han C."/>
        </authorList>
    </citation>
    <scope>NUCLEOTIDE SEQUENCE [LARGE SCALE GENOMIC DNA]</scope>
    <source>
        <strain evidence="2 3">NEAU-YY642</strain>
    </source>
</reference>
<dbReference type="PANTHER" id="PTHR46844">
    <property type="entry name" value="SLR5058 PROTEIN"/>
    <property type="match status" value="1"/>
</dbReference>
<dbReference type="AlphaFoldDB" id="A0A3M2MG68"/>
<evidence type="ECO:0000313" key="3">
    <source>
        <dbReference type="Proteomes" id="UP000278673"/>
    </source>
</evidence>
<dbReference type="PROSITE" id="PS50837">
    <property type="entry name" value="NACHT"/>
    <property type="match status" value="1"/>
</dbReference>
<dbReference type="InterPro" id="IPR007111">
    <property type="entry name" value="NACHT_NTPase"/>
</dbReference>
<dbReference type="EMBL" id="RFFJ01000003">
    <property type="protein sequence ID" value="RMI46248.1"/>
    <property type="molecule type" value="Genomic_DNA"/>
</dbReference>
<dbReference type="SUPFAM" id="SSF52540">
    <property type="entry name" value="P-loop containing nucleoside triphosphate hydrolases"/>
    <property type="match status" value="1"/>
</dbReference>
<dbReference type="InterPro" id="IPR054547">
    <property type="entry name" value="NNH1"/>
</dbReference>
<dbReference type="Proteomes" id="UP000278673">
    <property type="component" value="Unassembled WGS sequence"/>
</dbReference>
<evidence type="ECO:0000313" key="2">
    <source>
        <dbReference type="EMBL" id="RMI46248.1"/>
    </source>
</evidence>
<evidence type="ECO:0000259" key="1">
    <source>
        <dbReference type="PROSITE" id="PS50837"/>
    </source>
</evidence>
<dbReference type="RefSeq" id="WP_122181908.1">
    <property type="nucleotide sequence ID" value="NZ_RFFJ01000003.1"/>
</dbReference>
<proteinExistence type="predicted"/>
<dbReference type="Gene3D" id="3.40.50.300">
    <property type="entry name" value="P-loop containing nucleotide triphosphate hydrolases"/>
    <property type="match status" value="1"/>
</dbReference>
<gene>
    <name evidence="2" type="ORF">EBN88_01355</name>
</gene>
<keyword evidence="3" id="KW-1185">Reference proteome</keyword>
<comment type="caution">
    <text evidence="2">The sequence shown here is derived from an EMBL/GenBank/DDBJ whole genome shotgun (WGS) entry which is preliminary data.</text>
</comment>
<feature type="domain" description="NACHT" evidence="1">
    <location>
        <begin position="251"/>
        <end position="577"/>
    </location>
</feature>
<sequence length="1024" mass="113304">MDVASVGVRLGSGVVAPLVRRLFKNPGPGAGLVDKPVRIDELVSFRGEKRTLGEREMAKLARELVDRGLKALGTEGAALAEERPALETALAETLHGLGRLDMDDAQAVRLGADRLAETLPDRSRELSAAGEAFYRALVRLACLHIVDFFSKRSTFVARTLVEQTRQNERLIATLDLLIERLPPRSTEDGGFEDRYRRYVAGRHGTLTIFGLDRDDEWPLDDAYLSLEATRREPGHEMPVVERAERALAGLDRVLLRGGAGSGKTTLVQWLAVTTAADTVPPGLNHLLGRVPFVLPLRTLARGDRELPGPGDFLSAVNCPHTPPAGWAERVLAAGRALLLVDGIDEIPEERRPATRAWLREMLREFPGNVWLVTGRPAAVAEDWLARERFVELALAPLSPADVGALIHRWHRAARGEEAEAHALLRAVRGRQDLARLATNPLMCAVMCALHHASHGYLPRGREALYEAALRMLLERRDRQRQVTHSITLDAASATQLLQKLAYWLIRNGDSEMDRPDAVAVIDGALPSMPQVRQQGSAEDVYRHLLERSGLLREPAEGLVDFVHRTFQDYLAAREAVEARDLPLLVKNAHRDQWEDVVRMAVAHGRPEERARLLRLLVRRGDQVKRHRLRLHLLAAACLEHATQLAPEVRELVTARLTELLPPRTWNEAVALAQTGSVVLELLPGPAELTSDEERLAVFETMRLVGGDVALNRLVEFCGCGDGEVERRLALCWTNFEPGSYAETVLPRLRPGEPVLVTRAEELPHLARTRTPYTTHGFAPEQLVSAGVADRCVRLSVTDPVDLAVLGRLSALRELRLGRGVRVRDVSFLKGLGLRAIELEMSEEQPLRGLQDLDDPETLVVWAYAPLSRLPRRVPVTWLTCVENFGSLTPVREWPRLRTVAFASGLRRLRPEDWRALSAVERLETLYCWGELGENLLESGVVLTNIRQLGFHSLPPGLDLSRLADAAPRLERLGLAGGAGVDLTPLARLPGLGQVTLLETESVSGADALSGVTVRHSCSRYRSTR</sequence>
<dbReference type="InterPro" id="IPR027417">
    <property type="entry name" value="P-loop_NTPase"/>
</dbReference>
<accession>A0A3M2MG68</accession>
<dbReference type="PANTHER" id="PTHR46844:SF1">
    <property type="entry name" value="SLR5058 PROTEIN"/>
    <property type="match status" value="1"/>
</dbReference>
<protein>
    <submittedName>
        <fullName evidence="2">NACHT domain-containing protein</fullName>
    </submittedName>
</protein>
<name>A0A3M2MG68_9ACTN</name>